<keyword evidence="2" id="KW-1003">Cell membrane</keyword>
<evidence type="ECO:0000256" key="10">
    <source>
        <dbReference type="RuleBase" id="RU351113"/>
    </source>
</evidence>
<keyword evidence="8 10" id="KW-0675">Receptor</keyword>
<dbReference type="EMBL" id="UFQT01000743">
    <property type="protein sequence ID" value="SSX26887.1"/>
    <property type="molecule type" value="Genomic_DNA"/>
</dbReference>
<organism evidence="11">
    <name type="scientific">Culicoides sonorensis</name>
    <name type="common">Biting midge</name>
    <dbReference type="NCBI Taxonomy" id="179676"/>
    <lineage>
        <taxon>Eukaryota</taxon>
        <taxon>Metazoa</taxon>
        <taxon>Ecdysozoa</taxon>
        <taxon>Arthropoda</taxon>
        <taxon>Hexapoda</taxon>
        <taxon>Insecta</taxon>
        <taxon>Pterygota</taxon>
        <taxon>Neoptera</taxon>
        <taxon>Endopterygota</taxon>
        <taxon>Diptera</taxon>
        <taxon>Nematocera</taxon>
        <taxon>Chironomoidea</taxon>
        <taxon>Ceratopogonidae</taxon>
        <taxon>Ceratopogoninae</taxon>
        <taxon>Culicoides</taxon>
        <taxon>Monoculicoides</taxon>
    </lineage>
</organism>
<feature type="transmembrane region" description="Helical" evidence="10">
    <location>
        <begin position="71"/>
        <end position="95"/>
    </location>
</feature>
<evidence type="ECO:0000256" key="7">
    <source>
        <dbReference type="ARBA" id="ARBA00023136"/>
    </source>
</evidence>
<feature type="transmembrane region" description="Helical" evidence="10">
    <location>
        <begin position="274"/>
        <end position="292"/>
    </location>
</feature>
<keyword evidence="6 10" id="KW-1133">Transmembrane helix</keyword>
<reference evidence="11" key="1">
    <citation type="submission" date="2018-07" db="EMBL/GenBank/DDBJ databases">
        <authorList>
            <person name="Quirk P.G."/>
            <person name="Krulwich T.A."/>
        </authorList>
    </citation>
    <scope>NUCLEOTIDE SEQUENCE</scope>
</reference>
<name>A0A336MEY9_CULSO</name>
<dbReference type="InterPro" id="IPR004117">
    <property type="entry name" value="7tm6_olfct_rcpt"/>
</dbReference>
<feature type="transmembrane region" description="Helical" evidence="10">
    <location>
        <begin position="144"/>
        <end position="163"/>
    </location>
</feature>
<sequence>MASIPDFRFKSPFTPIQIFFENITNIIGYDWLFGYTPSNLRRQQIVFVIFSGILMLNMTQVKNALLDASSIGHLAINVILFSAATYSCVVAVILAKYSKDFRFLIDWCGNLYTKKIDARISHIRDDLFKECAAQVYLFLRATNYGYKSLIPIIFTFPLFMYLYDSTIMTPFPFHIPYLPHDYFPFYQFNYISQLGGIYFAACVTIIINSILITMLIHAKYQLDFIDGSIKVIVNEAGTTFELSEIEFMMKIVIDMHVDVLDVVKISSKIFSLQILSLNLMCYFLIGFTYIVVQIDKSSIYFTAVTCVNVLQLGFFSFLGAHLFYRLTDLSVGIYCTNWYNLGVKHQKTLQMMMIRSQKSKALSAAGFIDLSLISFLNLLSRSYSFCALVQVILFEDEHI</sequence>
<gene>
    <name evidence="11" type="primary">CSON013968</name>
</gene>
<evidence type="ECO:0000256" key="4">
    <source>
        <dbReference type="ARBA" id="ARBA00022692"/>
    </source>
</evidence>
<dbReference type="PANTHER" id="PTHR21137:SF35">
    <property type="entry name" value="ODORANT RECEPTOR 19A-RELATED"/>
    <property type="match status" value="1"/>
</dbReference>
<dbReference type="VEuPathDB" id="VectorBase:CSON013968"/>
<evidence type="ECO:0000256" key="3">
    <source>
        <dbReference type="ARBA" id="ARBA00022606"/>
    </source>
</evidence>
<comment type="subcellular location">
    <subcellularLocation>
        <location evidence="1 10">Cell membrane</location>
        <topology evidence="1 10">Multi-pass membrane protein</topology>
    </subcellularLocation>
</comment>
<feature type="transmembrane region" description="Helical" evidence="10">
    <location>
        <begin position="361"/>
        <end position="379"/>
    </location>
</feature>
<keyword evidence="5 10" id="KW-0552">Olfaction</keyword>
<keyword evidence="3 10" id="KW-0716">Sensory transduction</keyword>
<evidence type="ECO:0000256" key="9">
    <source>
        <dbReference type="ARBA" id="ARBA00023224"/>
    </source>
</evidence>
<dbReference type="AlphaFoldDB" id="A0A336MEY9"/>
<proteinExistence type="inferred from homology"/>
<evidence type="ECO:0000256" key="6">
    <source>
        <dbReference type="ARBA" id="ARBA00022989"/>
    </source>
</evidence>
<keyword evidence="9 10" id="KW-0807">Transducer</keyword>
<protein>
    <recommendedName>
        <fullName evidence="10">Odorant receptor</fullName>
    </recommendedName>
</protein>
<dbReference type="GO" id="GO:0005886">
    <property type="term" value="C:plasma membrane"/>
    <property type="evidence" value="ECO:0007669"/>
    <property type="project" value="UniProtKB-SubCell"/>
</dbReference>
<dbReference type="GO" id="GO:0005549">
    <property type="term" value="F:odorant binding"/>
    <property type="evidence" value="ECO:0007669"/>
    <property type="project" value="InterPro"/>
</dbReference>
<dbReference type="GO" id="GO:0004984">
    <property type="term" value="F:olfactory receptor activity"/>
    <property type="evidence" value="ECO:0007669"/>
    <property type="project" value="InterPro"/>
</dbReference>
<dbReference type="GO" id="GO:0007165">
    <property type="term" value="P:signal transduction"/>
    <property type="evidence" value="ECO:0007669"/>
    <property type="project" value="UniProtKB-KW"/>
</dbReference>
<evidence type="ECO:0000313" key="11">
    <source>
        <dbReference type="EMBL" id="SSX26887.1"/>
    </source>
</evidence>
<accession>A0A336MEY9</accession>
<evidence type="ECO:0000256" key="5">
    <source>
        <dbReference type="ARBA" id="ARBA00022725"/>
    </source>
</evidence>
<feature type="transmembrane region" description="Helical" evidence="10">
    <location>
        <begin position="298"/>
        <end position="324"/>
    </location>
</feature>
<feature type="transmembrane region" description="Helical" evidence="10">
    <location>
        <begin position="196"/>
        <end position="216"/>
    </location>
</feature>
<evidence type="ECO:0000256" key="1">
    <source>
        <dbReference type="ARBA" id="ARBA00004651"/>
    </source>
</evidence>
<dbReference type="PANTHER" id="PTHR21137">
    <property type="entry name" value="ODORANT RECEPTOR"/>
    <property type="match status" value="1"/>
</dbReference>
<dbReference type="Pfam" id="PF02949">
    <property type="entry name" value="7tm_6"/>
    <property type="match status" value="1"/>
</dbReference>
<comment type="similarity">
    <text evidence="10">Belongs to the insect chemoreceptor superfamily. Heteromeric odorant receptor channel (TC 1.A.69) family.</text>
</comment>
<keyword evidence="7 10" id="KW-0472">Membrane</keyword>
<feature type="transmembrane region" description="Helical" evidence="10">
    <location>
        <begin position="45"/>
        <end position="65"/>
    </location>
</feature>
<keyword evidence="4 10" id="KW-0812">Transmembrane</keyword>
<evidence type="ECO:0000256" key="8">
    <source>
        <dbReference type="ARBA" id="ARBA00023170"/>
    </source>
</evidence>
<evidence type="ECO:0000256" key="2">
    <source>
        <dbReference type="ARBA" id="ARBA00022475"/>
    </source>
</evidence>